<name>A0A8J2NU98_9HEXA</name>
<evidence type="ECO:0000256" key="2">
    <source>
        <dbReference type="RuleBase" id="RU363116"/>
    </source>
</evidence>
<comment type="similarity">
    <text evidence="1 2">Belongs to the phospholipid scramblase family.</text>
</comment>
<keyword evidence="2" id="KW-0106">Calcium</keyword>
<dbReference type="EMBL" id="CAJVCH010077093">
    <property type="protein sequence ID" value="CAG7721158.1"/>
    <property type="molecule type" value="Genomic_DNA"/>
</dbReference>
<dbReference type="GO" id="GO:0005886">
    <property type="term" value="C:plasma membrane"/>
    <property type="evidence" value="ECO:0007669"/>
    <property type="project" value="TreeGrafter"/>
</dbReference>
<keyword evidence="2" id="KW-0564">Palmitate</keyword>
<evidence type="ECO:0000313" key="5">
    <source>
        <dbReference type="Proteomes" id="UP000708208"/>
    </source>
</evidence>
<keyword evidence="2" id="KW-0812">Transmembrane</keyword>
<feature type="region of interest" description="Disordered" evidence="3">
    <location>
        <begin position="1"/>
        <end position="82"/>
    </location>
</feature>
<feature type="transmembrane region" description="Helical" evidence="2">
    <location>
        <begin position="361"/>
        <end position="381"/>
    </location>
</feature>
<proteinExistence type="inferred from homology"/>
<dbReference type="PANTHER" id="PTHR23248:SF9">
    <property type="entry name" value="PHOSPHOLIPID SCRAMBLASE"/>
    <property type="match status" value="1"/>
</dbReference>
<keyword evidence="2" id="KW-0472">Membrane</keyword>
<gene>
    <name evidence="4" type="ORF">AFUS01_LOCUS10394</name>
</gene>
<protein>
    <recommendedName>
        <fullName evidence="2">Phospholipid scramblase</fullName>
    </recommendedName>
</protein>
<feature type="compositionally biased region" description="Polar residues" evidence="3">
    <location>
        <begin position="56"/>
        <end position="68"/>
    </location>
</feature>
<dbReference type="AlphaFoldDB" id="A0A8J2NU98"/>
<organism evidence="4 5">
    <name type="scientific">Allacma fusca</name>
    <dbReference type="NCBI Taxonomy" id="39272"/>
    <lineage>
        <taxon>Eukaryota</taxon>
        <taxon>Metazoa</taxon>
        <taxon>Ecdysozoa</taxon>
        <taxon>Arthropoda</taxon>
        <taxon>Hexapoda</taxon>
        <taxon>Collembola</taxon>
        <taxon>Symphypleona</taxon>
        <taxon>Sminthuridae</taxon>
        <taxon>Allacma</taxon>
    </lineage>
</organism>
<dbReference type="PANTHER" id="PTHR23248">
    <property type="entry name" value="PHOSPHOLIPID SCRAMBLASE-RELATED"/>
    <property type="match status" value="1"/>
</dbReference>
<evidence type="ECO:0000256" key="3">
    <source>
        <dbReference type="SAM" id="MobiDB-lite"/>
    </source>
</evidence>
<feature type="transmembrane region" description="Helical" evidence="2">
    <location>
        <begin position="333"/>
        <end position="349"/>
    </location>
</feature>
<comment type="function">
    <text evidence="2">May mediate accelerated ATP-independent bidirectional transbilayer migration of phospholipids upon binding calcium ions that results in a loss of phospholipid asymmetry in the plasma membrane.</text>
</comment>
<evidence type="ECO:0000256" key="1">
    <source>
        <dbReference type="ARBA" id="ARBA00005350"/>
    </source>
</evidence>
<dbReference type="Pfam" id="PF03803">
    <property type="entry name" value="Scramblase"/>
    <property type="match status" value="1"/>
</dbReference>
<dbReference type="Proteomes" id="UP000708208">
    <property type="component" value="Unassembled WGS sequence"/>
</dbReference>
<keyword evidence="5" id="KW-1185">Reference proteome</keyword>
<comment type="caution">
    <text evidence="4">The sequence shown here is derived from an EMBL/GenBank/DDBJ whole genome shotgun (WGS) entry which is preliminary data.</text>
</comment>
<comment type="cofactor">
    <cofactor evidence="2">
        <name>Ca(2+)</name>
        <dbReference type="ChEBI" id="CHEBI:29108"/>
    </cofactor>
</comment>
<keyword evidence="2" id="KW-1133">Transmembrane helix</keyword>
<comment type="caution">
    <text evidence="2">Lacks conserved residue(s) required for the propagation of feature annotation.</text>
</comment>
<sequence>MPHKGILKVKIAPEVLKSSRETKSTRKRSPSTSSSSTSSTRSDYSNWSSPRIPAVTKNSIVTTKSANSAEKKGKVEPSSNIKPKYTFKTAGQEIKSLGVILAKQSAYKPPQKGSTARKPLAKPLSSSLAYDTNLEIPILYVDLAKMTRVFMKMVMADAKNKTNKGKVQYEILDETKNRIFTAQEVAWCTGGSRPFQLILLNLNETIVLTVQRESNASLCFLGAKCYGSNATIKARSTEEETLSIIGSIRQKFECGMLEYEAFDKIGKNIMSIYGPRQRYWCRNNVGFDASFQIFATAEHQLLGELRVFSAPKSFSPDPFILSVGFPLELKPEYKILMLAVAALVNLSFFDTKHGCSIYGNVFFLLLSLVLICVTIFVFGFIKILL</sequence>
<evidence type="ECO:0000313" key="4">
    <source>
        <dbReference type="EMBL" id="CAG7721158.1"/>
    </source>
</evidence>
<accession>A0A8J2NU98</accession>
<reference evidence="4" key="1">
    <citation type="submission" date="2021-06" db="EMBL/GenBank/DDBJ databases">
        <authorList>
            <person name="Hodson N. C."/>
            <person name="Mongue J. A."/>
            <person name="Jaron S. K."/>
        </authorList>
    </citation>
    <scope>NUCLEOTIDE SEQUENCE</scope>
</reference>
<feature type="compositionally biased region" description="Low complexity" evidence="3">
    <location>
        <begin position="30"/>
        <end position="49"/>
    </location>
</feature>
<dbReference type="GO" id="GO:0017128">
    <property type="term" value="F:phospholipid scramblase activity"/>
    <property type="evidence" value="ECO:0007669"/>
    <property type="project" value="InterPro"/>
</dbReference>
<keyword evidence="2" id="KW-0449">Lipoprotein</keyword>
<dbReference type="InterPro" id="IPR005552">
    <property type="entry name" value="Scramblase"/>
</dbReference>